<keyword evidence="2" id="KW-1185">Reference proteome</keyword>
<reference evidence="1" key="2">
    <citation type="submission" date="2020-09" db="EMBL/GenBank/DDBJ databases">
        <authorList>
            <person name="Sun Q."/>
            <person name="Zhou Y."/>
        </authorList>
    </citation>
    <scope>NUCLEOTIDE SEQUENCE</scope>
    <source>
        <strain evidence="1">CGMCC 1.15454</strain>
    </source>
</reference>
<organism evidence="1 2">
    <name type="scientific">Lentibacillus populi</name>
    <dbReference type="NCBI Taxonomy" id="1827502"/>
    <lineage>
        <taxon>Bacteria</taxon>
        <taxon>Bacillati</taxon>
        <taxon>Bacillota</taxon>
        <taxon>Bacilli</taxon>
        <taxon>Bacillales</taxon>
        <taxon>Bacillaceae</taxon>
        <taxon>Lentibacillus</taxon>
    </lineage>
</organism>
<dbReference type="AlphaFoldDB" id="A0A9W5U0R5"/>
<evidence type="ECO:0000313" key="2">
    <source>
        <dbReference type="Proteomes" id="UP000621492"/>
    </source>
</evidence>
<protein>
    <submittedName>
        <fullName evidence="1">Uncharacterized protein</fullName>
    </submittedName>
</protein>
<accession>A0A9W5U0R5</accession>
<gene>
    <name evidence="1" type="ORF">GCM10011409_37710</name>
</gene>
<reference evidence="1" key="1">
    <citation type="journal article" date="2014" name="Int. J. Syst. Evol. Microbiol.">
        <title>Complete genome sequence of Corynebacterium casei LMG S-19264T (=DSM 44701T), isolated from a smear-ripened cheese.</title>
        <authorList>
            <consortium name="US DOE Joint Genome Institute (JGI-PGF)"/>
            <person name="Walter F."/>
            <person name="Albersmeier A."/>
            <person name="Kalinowski J."/>
            <person name="Ruckert C."/>
        </authorList>
    </citation>
    <scope>NUCLEOTIDE SEQUENCE</scope>
    <source>
        <strain evidence="1">CGMCC 1.15454</strain>
    </source>
</reference>
<proteinExistence type="predicted"/>
<sequence>MIGQIAIWIGIFPRSIGIFTLRVGNCEFRIDLRVLLDQIRVISFFSYCSIDFGGSLVEKRYNTIGFTLRSLVTRII</sequence>
<evidence type="ECO:0000313" key="1">
    <source>
        <dbReference type="EMBL" id="GGB56577.1"/>
    </source>
</evidence>
<comment type="caution">
    <text evidence="1">The sequence shown here is derived from an EMBL/GenBank/DDBJ whole genome shotgun (WGS) entry which is preliminary data.</text>
</comment>
<name>A0A9W5U0R5_9BACI</name>
<dbReference type="Proteomes" id="UP000621492">
    <property type="component" value="Unassembled WGS sequence"/>
</dbReference>
<dbReference type="EMBL" id="BMJD01000043">
    <property type="protein sequence ID" value="GGB56577.1"/>
    <property type="molecule type" value="Genomic_DNA"/>
</dbReference>